<dbReference type="Gene3D" id="1.20.1250.20">
    <property type="entry name" value="MFS general substrate transporter like domains"/>
    <property type="match status" value="1"/>
</dbReference>
<dbReference type="SUPFAM" id="SSF103473">
    <property type="entry name" value="MFS general substrate transporter"/>
    <property type="match status" value="1"/>
</dbReference>
<dbReference type="InterPro" id="IPR036259">
    <property type="entry name" value="MFS_trans_sf"/>
</dbReference>
<keyword evidence="6 8" id="KW-0472">Membrane</keyword>
<sequence>MRIIHDQNKSNDEQVGNRAENLDEKSSKIKESEIASIDKEKKSTADTPEENKTGDVYKIDDFIAGGGYGWYQRFVTFLAGMIWFTAAFQTMVLTIIGDFLACDWEIYRWHIAMIVAVVFLCMSVGSPFFGYLGDNYGRKTAFVLYMLIQFGFGAGAAAAKGILSLTILMAFVGFSLGGFGQAVTYVCEFYPAKDRGMAGFYVAYYWNAGQLLFILVSWGLMTAFNNWRWVMLAAALPTSIVLAGITWFPESPRYYLVSQQVEKAQEKLEVMARINKVELPKGRLKSYKKHESKERGHFLNLFQAEHRTSVFLMWYIWFSVTFTYYAYVLLPPIIIRRGMTRLSEDMFADTHVARNNTSIINDSIFLCKKFSHQNYIDFLITTAAEIPGIIVYSYLMTYIKSKILLSSSCLLTMLLTFLMLIDTERKNIIHVLIFVGRANICGIIQMIYIMTTECFPTTLRALALGSSMGIGKVGSAFAPFVIQVIMVKNGIAAICIIGLILLFTAISAACLPREMKGKALKEITKEFKNTSDLNVNQK</sequence>
<feature type="transmembrane region" description="Helical" evidence="8">
    <location>
        <begin position="227"/>
        <end position="248"/>
    </location>
</feature>
<dbReference type="Proteomes" id="UP000887013">
    <property type="component" value="Unassembled WGS sequence"/>
</dbReference>
<feature type="transmembrane region" description="Helical" evidence="8">
    <location>
        <begin position="403"/>
        <end position="421"/>
    </location>
</feature>
<feature type="transmembrane region" description="Helical" evidence="8">
    <location>
        <begin position="142"/>
        <end position="159"/>
    </location>
</feature>
<feature type="transmembrane region" description="Helical" evidence="8">
    <location>
        <begin position="198"/>
        <end position="221"/>
    </location>
</feature>
<evidence type="ECO:0000256" key="5">
    <source>
        <dbReference type="ARBA" id="ARBA00022989"/>
    </source>
</evidence>
<evidence type="ECO:0000256" key="4">
    <source>
        <dbReference type="ARBA" id="ARBA00022692"/>
    </source>
</evidence>
<keyword evidence="5 8" id="KW-1133">Transmembrane helix</keyword>
<protein>
    <submittedName>
        <fullName evidence="10">Putative transporter svop-1</fullName>
    </submittedName>
</protein>
<dbReference type="PANTHER" id="PTHR23511:SF5">
    <property type="entry name" value="MAJOR FACILITATOR-TYPE TRANSPORTER HXNZ-RELATED"/>
    <property type="match status" value="1"/>
</dbReference>
<feature type="domain" description="Major facilitator superfamily (MFS) profile" evidence="9">
    <location>
        <begin position="75"/>
        <end position="516"/>
    </location>
</feature>
<dbReference type="InterPro" id="IPR020846">
    <property type="entry name" value="MFS_dom"/>
</dbReference>
<evidence type="ECO:0000259" key="9">
    <source>
        <dbReference type="PROSITE" id="PS50850"/>
    </source>
</evidence>
<dbReference type="EMBL" id="BMAW01029797">
    <property type="protein sequence ID" value="GFU13806.1"/>
    <property type="molecule type" value="Genomic_DNA"/>
</dbReference>
<evidence type="ECO:0000256" key="3">
    <source>
        <dbReference type="ARBA" id="ARBA00022448"/>
    </source>
</evidence>
<dbReference type="PROSITE" id="PS50850">
    <property type="entry name" value="MFS"/>
    <property type="match status" value="1"/>
</dbReference>
<accession>A0A8X6QA36</accession>
<comment type="subcellular location">
    <subcellularLocation>
        <location evidence="1">Membrane</location>
        <topology evidence="1">Multi-pass membrane protein</topology>
    </subcellularLocation>
</comment>
<evidence type="ECO:0000256" key="6">
    <source>
        <dbReference type="ARBA" id="ARBA00023136"/>
    </source>
</evidence>
<evidence type="ECO:0000256" key="1">
    <source>
        <dbReference type="ARBA" id="ARBA00004141"/>
    </source>
</evidence>
<feature type="transmembrane region" description="Helical" evidence="8">
    <location>
        <begin position="427"/>
        <end position="449"/>
    </location>
</feature>
<feature type="region of interest" description="Disordered" evidence="7">
    <location>
        <begin position="1"/>
        <end position="50"/>
    </location>
</feature>
<keyword evidence="4 8" id="KW-0812">Transmembrane</keyword>
<feature type="compositionally biased region" description="Basic and acidic residues" evidence="7">
    <location>
        <begin position="20"/>
        <end position="50"/>
    </location>
</feature>
<evidence type="ECO:0000313" key="11">
    <source>
        <dbReference type="Proteomes" id="UP000887013"/>
    </source>
</evidence>
<dbReference type="AlphaFoldDB" id="A0A8X6QA36"/>
<keyword evidence="11" id="KW-1185">Reference proteome</keyword>
<dbReference type="GO" id="GO:0022857">
    <property type="term" value="F:transmembrane transporter activity"/>
    <property type="evidence" value="ECO:0007669"/>
    <property type="project" value="InterPro"/>
</dbReference>
<proteinExistence type="inferred from homology"/>
<feature type="transmembrane region" description="Helical" evidence="8">
    <location>
        <begin position="375"/>
        <end position="396"/>
    </location>
</feature>
<dbReference type="PANTHER" id="PTHR23511">
    <property type="entry name" value="SYNAPTIC VESICLE GLYCOPROTEIN 2"/>
    <property type="match status" value="1"/>
</dbReference>
<keyword evidence="3" id="KW-0813">Transport</keyword>
<feature type="transmembrane region" description="Helical" evidence="8">
    <location>
        <begin position="74"/>
        <end position="97"/>
    </location>
</feature>
<dbReference type="InterPro" id="IPR005828">
    <property type="entry name" value="MFS_sugar_transport-like"/>
</dbReference>
<dbReference type="Pfam" id="PF00083">
    <property type="entry name" value="Sugar_tr"/>
    <property type="match status" value="1"/>
</dbReference>
<evidence type="ECO:0000256" key="7">
    <source>
        <dbReference type="SAM" id="MobiDB-lite"/>
    </source>
</evidence>
<name>A0A8X6QA36_NEPPI</name>
<reference evidence="10" key="1">
    <citation type="submission" date="2020-08" db="EMBL/GenBank/DDBJ databases">
        <title>Multicomponent nature underlies the extraordinary mechanical properties of spider dragline silk.</title>
        <authorList>
            <person name="Kono N."/>
            <person name="Nakamura H."/>
            <person name="Mori M."/>
            <person name="Yoshida Y."/>
            <person name="Ohtoshi R."/>
            <person name="Malay A.D."/>
            <person name="Moran D.A.P."/>
            <person name="Tomita M."/>
            <person name="Numata K."/>
            <person name="Arakawa K."/>
        </authorList>
    </citation>
    <scope>NUCLEOTIDE SEQUENCE</scope>
</reference>
<dbReference type="OrthoDB" id="10262656at2759"/>
<evidence type="ECO:0000313" key="10">
    <source>
        <dbReference type="EMBL" id="GFU13806.1"/>
    </source>
</evidence>
<evidence type="ECO:0000256" key="2">
    <source>
        <dbReference type="ARBA" id="ARBA00008335"/>
    </source>
</evidence>
<feature type="transmembrane region" description="Helical" evidence="8">
    <location>
        <begin position="491"/>
        <end position="511"/>
    </location>
</feature>
<feature type="transmembrane region" description="Helical" evidence="8">
    <location>
        <begin position="165"/>
        <end position="186"/>
    </location>
</feature>
<evidence type="ECO:0000256" key="8">
    <source>
        <dbReference type="SAM" id="Phobius"/>
    </source>
</evidence>
<dbReference type="GO" id="GO:0016020">
    <property type="term" value="C:membrane"/>
    <property type="evidence" value="ECO:0007669"/>
    <property type="project" value="UniProtKB-SubCell"/>
</dbReference>
<feature type="compositionally biased region" description="Basic and acidic residues" evidence="7">
    <location>
        <begin position="1"/>
        <end position="12"/>
    </location>
</feature>
<comment type="similarity">
    <text evidence="2">Belongs to the major facilitator superfamily.</text>
</comment>
<organism evidence="10 11">
    <name type="scientific">Nephila pilipes</name>
    <name type="common">Giant wood spider</name>
    <name type="synonym">Nephila maculata</name>
    <dbReference type="NCBI Taxonomy" id="299642"/>
    <lineage>
        <taxon>Eukaryota</taxon>
        <taxon>Metazoa</taxon>
        <taxon>Ecdysozoa</taxon>
        <taxon>Arthropoda</taxon>
        <taxon>Chelicerata</taxon>
        <taxon>Arachnida</taxon>
        <taxon>Araneae</taxon>
        <taxon>Araneomorphae</taxon>
        <taxon>Entelegynae</taxon>
        <taxon>Araneoidea</taxon>
        <taxon>Nephilidae</taxon>
        <taxon>Nephila</taxon>
    </lineage>
</organism>
<gene>
    <name evidence="10" type="primary">svop-1</name>
    <name evidence="10" type="ORF">NPIL_330321</name>
</gene>
<feature type="transmembrane region" description="Helical" evidence="8">
    <location>
        <begin position="109"/>
        <end position="130"/>
    </location>
</feature>
<comment type="caution">
    <text evidence="10">The sequence shown here is derived from an EMBL/GenBank/DDBJ whole genome shotgun (WGS) entry which is preliminary data.</text>
</comment>
<feature type="transmembrane region" description="Helical" evidence="8">
    <location>
        <begin position="312"/>
        <end position="335"/>
    </location>
</feature>
<feature type="transmembrane region" description="Helical" evidence="8">
    <location>
        <begin position="461"/>
        <end position="485"/>
    </location>
</feature>